<dbReference type="PRINTS" id="PR00153">
    <property type="entry name" value="CSAPPISMRASE"/>
</dbReference>
<dbReference type="PROSITE" id="PS50072">
    <property type="entry name" value="CSA_PPIASE_2"/>
    <property type="match status" value="1"/>
</dbReference>
<comment type="caution">
    <text evidence="6">The sequence shown here is derived from an EMBL/GenBank/DDBJ whole genome shotgun (WGS) entry which is preliminary data.</text>
</comment>
<dbReference type="PROSITE" id="PS00170">
    <property type="entry name" value="CSA_PPIASE_1"/>
    <property type="match status" value="1"/>
</dbReference>
<keyword evidence="4" id="KW-1133">Transmembrane helix</keyword>
<comment type="similarity">
    <text evidence="3">Belongs to the cyclophilin-type PPIase family.</text>
</comment>
<dbReference type="Proteomes" id="UP000183245">
    <property type="component" value="Unassembled WGS sequence"/>
</dbReference>
<keyword evidence="2 3" id="KW-0413">Isomerase</keyword>
<evidence type="ECO:0000256" key="4">
    <source>
        <dbReference type="SAM" id="Phobius"/>
    </source>
</evidence>
<dbReference type="GO" id="GO:0006457">
    <property type="term" value="P:protein folding"/>
    <property type="evidence" value="ECO:0007669"/>
    <property type="project" value="InterPro"/>
</dbReference>
<dbReference type="EMBL" id="MNZT01000016">
    <property type="protein sequence ID" value="OIP99165.1"/>
    <property type="molecule type" value="Genomic_DNA"/>
</dbReference>
<keyword evidence="1 3" id="KW-0697">Rotamase</keyword>
<keyword evidence="4" id="KW-0472">Membrane</keyword>
<accession>A0A1J5IPR4</accession>
<dbReference type="InterPro" id="IPR020892">
    <property type="entry name" value="Cyclophilin-type_PPIase_CS"/>
</dbReference>
<dbReference type="PANTHER" id="PTHR45625:SF4">
    <property type="entry name" value="PEPTIDYLPROLYL ISOMERASE DOMAIN AND WD REPEAT-CONTAINING PROTEIN 1"/>
    <property type="match status" value="1"/>
</dbReference>
<dbReference type="InterPro" id="IPR029000">
    <property type="entry name" value="Cyclophilin-like_dom_sf"/>
</dbReference>
<sequence length="246" mass="26649">MPTNWKMFAIIVGGFTFITILGGILLFWKPNHPTVPSAQSTSQTDDQSLYNPADYANATAIIETDKGTITMALYPDSAPKTVENFIRLANLGYYDGLTFHRVIADFMIQTGDPTGTGSGGESIYGTTFEDEINAKSLGLDQILVKDASFLTENSLDQSAGLTVEDFYVSQGYSYRADITSHKMVPGAVAMANKGPLTNTSQFFIVTSSDQPHLDGKHTVFGQVTEGLDIAQQIAQDDIVNSIIIVK</sequence>
<dbReference type="Pfam" id="PF00160">
    <property type="entry name" value="Pro_isomerase"/>
    <property type="match status" value="1"/>
</dbReference>
<dbReference type="InterPro" id="IPR002130">
    <property type="entry name" value="Cyclophilin-type_PPIase_dom"/>
</dbReference>
<dbReference type="InterPro" id="IPR044666">
    <property type="entry name" value="Cyclophilin_A-like"/>
</dbReference>
<comment type="function">
    <text evidence="3">PPIases accelerate the folding of proteins. It catalyzes the cis-trans isomerization of proline imidic peptide bonds in oligopeptides.</text>
</comment>
<evidence type="ECO:0000259" key="5">
    <source>
        <dbReference type="PROSITE" id="PS50072"/>
    </source>
</evidence>
<comment type="catalytic activity">
    <reaction evidence="3">
        <text>[protein]-peptidylproline (omega=180) = [protein]-peptidylproline (omega=0)</text>
        <dbReference type="Rhea" id="RHEA:16237"/>
        <dbReference type="Rhea" id="RHEA-COMP:10747"/>
        <dbReference type="Rhea" id="RHEA-COMP:10748"/>
        <dbReference type="ChEBI" id="CHEBI:83833"/>
        <dbReference type="ChEBI" id="CHEBI:83834"/>
        <dbReference type="EC" id="5.2.1.8"/>
    </reaction>
</comment>
<dbReference type="AlphaFoldDB" id="A0A1J5IPR4"/>
<reference evidence="6" key="1">
    <citation type="journal article" date="2016" name="Environ. Microbiol.">
        <title>Genomic resolution of a cold subsurface aquifer community provides metabolic insights for novel microbes adapted to high CO concentrations.</title>
        <authorList>
            <person name="Probst A.J."/>
            <person name="Castelle C.J."/>
            <person name="Singh A."/>
            <person name="Brown C.T."/>
            <person name="Anantharaman K."/>
            <person name="Sharon I."/>
            <person name="Hug L.A."/>
            <person name="Burstein D."/>
            <person name="Emerson J.B."/>
            <person name="Thomas B.C."/>
            <person name="Banfield J.F."/>
        </authorList>
    </citation>
    <scope>NUCLEOTIDE SEQUENCE [LARGE SCALE GENOMIC DNA]</scope>
    <source>
        <strain evidence="6">CG2_30_54_11</strain>
    </source>
</reference>
<evidence type="ECO:0000256" key="1">
    <source>
        <dbReference type="ARBA" id="ARBA00023110"/>
    </source>
</evidence>
<dbReference type="GO" id="GO:0003755">
    <property type="term" value="F:peptidyl-prolyl cis-trans isomerase activity"/>
    <property type="evidence" value="ECO:0007669"/>
    <property type="project" value="UniProtKB-UniRule"/>
</dbReference>
<evidence type="ECO:0000256" key="3">
    <source>
        <dbReference type="RuleBase" id="RU363019"/>
    </source>
</evidence>
<feature type="domain" description="PPIase cyclophilin-type" evidence="5">
    <location>
        <begin position="67"/>
        <end position="235"/>
    </location>
</feature>
<dbReference type="STRING" id="1817892.AUK40_00825"/>
<gene>
    <name evidence="6" type="ORF">AUK40_00825</name>
</gene>
<protein>
    <recommendedName>
        <fullName evidence="3">Peptidyl-prolyl cis-trans isomerase</fullName>
        <shortName evidence="3">PPIase</shortName>
        <ecNumber evidence="3">5.2.1.8</ecNumber>
    </recommendedName>
</protein>
<dbReference type="SUPFAM" id="SSF50891">
    <property type="entry name" value="Cyclophilin-like"/>
    <property type="match status" value="1"/>
</dbReference>
<dbReference type="CDD" id="cd00317">
    <property type="entry name" value="cyclophilin"/>
    <property type="match status" value="1"/>
</dbReference>
<evidence type="ECO:0000256" key="2">
    <source>
        <dbReference type="ARBA" id="ARBA00023235"/>
    </source>
</evidence>
<proteinExistence type="inferred from homology"/>
<evidence type="ECO:0000313" key="7">
    <source>
        <dbReference type="Proteomes" id="UP000183245"/>
    </source>
</evidence>
<feature type="transmembrane region" description="Helical" evidence="4">
    <location>
        <begin position="7"/>
        <end position="28"/>
    </location>
</feature>
<keyword evidence="4" id="KW-0812">Transmembrane</keyword>
<name>A0A1J5IPR4_9BACT</name>
<evidence type="ECO:0000313" key="6">
    <source>
        <dbReference type="EMBL" id="OIP99165.1"/>
    </source>
</evidence>
<dbReference type="Gene3D" id="2.40.100.10">
    <property type="entry name" value="Cyclophilin-like"/>
    <property type="match status" value="1"/>
</dbReference>
<dbReference type="PANTHER" id="PTHR45625">
    <property type="entry name" value="PEPTIDYL-PROLYL CIS-TRANS ISOMERASE-RELATED"/>
    <property type="match status" value="1"/>
</dbReference>
<dbReference type="EC" id="5.2.1.8" evidence="3"/>
<organism evidence="6 7">
    <name type="scientific">Candidatus Wirthbacteria bacterium CG2_30_54_11</name>
    <dbReference type="NCBI Taxonomy" id="1817892"/>
    <lineage>
        <taxon>Bacteria</taxon>
        <taxon>Candidatus Wirthbacteria</taxon>
    </lineage>
</organism>